<comment type="caution">
    <text evidence="5">The sequence shown here is derived from an EMBL/GenBank/DDBJ whole genome shotgun (WGS) entry which is preliminary data.</text>
</comment>
<sequence length="497" mass="52859">MHRPPSAESEVADELSVVRPGLLTRYEAELPGARAAVLSRLWRGLAHDPLPWVTRRERGRDGLTLSLSDGRRMHGPLPDPYATGAHVTVVRLGAAAHEDPARLVTDLAVPHSASFAAELGHSVASLALSRAGQEAARDEWPESDWAWEQRIVDGHPFHPACRSRPGFSVAEQLAYGPEHRPVVELGLMPVRAEDCLVTGVWPGELRDGGRVMLPVHPWQAAHVLKRACEERRPAHPLMSLRTLALRGGPHVKTSLSARLTSSVRDISLPSVAASAVLSDFAGTPAARTDGLLHVTRTLGAAAAGSPDLAAVLRESPQTYAGSGERVLPVAALATTDLPRSPAWLSGFARLALTVGLRLLELGVALEAHGQNLLVVLSAAGDPLRLVYRDLADIRVSPARLARHGIAVPDLPARMVTDDERALRRKLFGSLVAGALAGTAGSGPALGAALETAVRDLPRTPDLAALRADPLPTKALTLMRLSPQTPGDQWAELPNPLL</sequence>
<dbReference type="PANTHER" id="PTHR34384">
    <property type="entry name" value="L-2,3-DIAMINOPROPANOATE--CITRATE LIGASE"/>
    <property type="match status" value="1"/>
</dbReference>
<evidence type="ECO:0000313" key="5">
    <source>
        <dbReference type="EMBL" id="KJK38627.1"/>
    </source>
</evidence>
<keyword evidence="6" id="KW-1185">Reference proteome</keyword>
<comment type="pathway">
    <text evidence="1">Siderophore biosynthesis.</text>
</comment>
<dbReference type="Gene3D" id="6.10.250.3370">
    <property type="match status" value="1"/>
</dbReference>
<dbReference type="InterPro" id="IPR037455">
    <property type="entry name" value="LucA/IucC-like"/>
</dbReference>
<dbReference type="InterPro" id="IPR022770">
    <property type="entry name" value="IucA/IucC-like_C"/>
</dbReference>
<dbReference type="Pfam" id="PF06276">
    <property type="entry name" value="FhuF"/>
    <property type="match status" value="1"/>
</dbReference>
<dbReference type="AlphaFoldDB" id="A0A0M2GKR9"/>
<dbReference type="RefSeq" id="WP_031134253.1">
    <property type="nucleotide sequence ID" value="NZ_JYJH01000010.1"/>
</dbReference>
<evidence type="ECO:0000259" key="4">
    <source>
        <dbReference type="Pfam" id="PF06276"/>
    </source>
</evidence>
<dbReference type="GO" id="GO:0019290">
    <property type="term" value="P:siderophore biosynthetic process"/>
    <property type="evidence" value="ECO:0007669"/>
    <property type="project" value="InterPro"/>
</dbReference>
<dbReference type="STRING" id="284040.UK15_16295"/>
<feature type="domain" description="Aerobactin siderophore biosynthesis IucA/IucC N-terminal" evidence="3">
    <location>
        <begin position="146"/>
        <end position="333"/>
    </location>
</feature>
<evidence type="ECO:0000313" key="6">
    <source>
        <dbReference type="Proteomes" id="UP000034786"/>
    </source>
</evidence>
<evidence type="ECO:0000259" key="3">
    <source>
        <dbReference type="Pfam" id="PF04183"/>
    </source>
</evidence>
<comment type="similarity">
    <text evidence="2">Belongs to the IucA/IucC family.</text>
</comment>
<dbReference type="PATRIC" id="fig|284040.3.peg.8267"/>
<feature type="domain" description="Aerobactin siderophore biosynthesis IucA/IucC-like C-terminal" evidence="4">
    <location>
        <begin position="342"/>
        <end position="438"/>
    </location>
</feature>
<name>A0A0M2GKR9_9ACTN</name>
<evidence type="ECO:0000256" key="1">
    <source>
        <dbReference type="ARBA" id="ARBA00004924"/>
    </source>
</evidence>
<gene>
    <name evidence="5" type="ORF">UK15_16295</name>
</gene>
<accession>A0A0M2GKR9</accession>
<dbReference type="EMBL" id="JYJH01000010">
    <property type="protein sequence ID" value="KJK38627.1"/>
    <property type="molecule type" value="Genomic_DNA"/>
</dbReference>
<organism evidence="5 6">
    <name type="scientific">Streptomyces variegatus</name>
    <dbReference type="NCBI Taxonomy" id="284040"/>
    <lineage>
        <taxon>Bacteria</taxon>
        <taxon>Bacillati</taxon>
        <taxon>Actinomycetota</taxon>
        <taxon>Actinomycetes</taxon>
        <taxon>Kitasatosporales</taxon>
        <taxon>Streptomycetaceae</taxon>
        <taxon>Streptomyces</taxon>
    </lineage>
</organism>
<dbReference type="Pfam" id="PF04183">
    <property type="entry name" value="IucA_IucC"/>
    <property type="match status" value="1"/>
</dbReference>
<dbReference type="PANTHER" id="PTHR34384:SF5">
    <property type="entry name" value="L-2,3-DIAMINOPROPANOATE--CITRATE LIGASE"/>
    <property type="match status" value="1"/>
</dbReference>
<evidence type="ECO:0000256" key="2">
    <source>
        <dbReference type="ARBA" id="ARBA00007832"/>
    </source>
</evidence>
<dbReference type="Gene3D" id="1.10.510.40">
    <property type="match status" value="1"/>
</dbReference>
<dbReference type="Proteomes" id="UP000034786">
    <property type="component" value="Unassembled WGS sequence"/>
</dbReference>
<proteinExistence type="inferred from homology"/>
<dbReference type="InterPro" id="IPR007310">
    <property type="entry name" value="Aerobactin_biosyn_IucA/IucC_N"/>
</dbReference>
<protein>
    <submittedName>
        <fullName evidence="5">Iron transporter</fullName>
    </submittedName>
</protein>
<dbReference type="GO" id="GO:0016881">
    <property type="term" value="F:acid-amino acid ligase activity"/>
    <property type="evidence" value="ECO:0007669"/>
    <property type="project" value="UniProtKB-ARBA"/>
</dbReference>
<reference evidence="6" key="1">
    <citation type="submission" date="2015-02" db="EMBL/GenBank/DDBJ databases">
        <authorList>
            <person name="Ju K.-S."/>
            <person name="Doroghazi J.R."/>
            <person name="Metcalf W."/>
        </authorList>
    </citation>
    <scope>NUCLEOTIDE SEQUENCE [LARGE SCALE GENOMIC DNA]</scope>
    <source>
        <strain evidence="6">NRRL B-16380</strain>
    </source>
</reference>